<comment type="subcellular location">
    <subcellularLocation>
        <location evidence="1">Nucleus</location>
    </subcellularLocation>
</comment>
<comment type="similarity">
    <text evidence="2">Belongs to the RED family.</text>
</comment>
<feature type="compositionally biased region" description="Basic and acidic residues" evidence="6">
    <location>
        <begin position="365"/>
        <end position="392"/>
    </location>
</feature>
<evidence type="ECO:0000256" key="6">
    <source>
        <dbReference type="SAM" id="MobiDB-lite"/>
    </source>
</evidence>
<keyword evidence="5" id="KW-0175">Coiled coil</keyword>
<dbReference type="InterPro" id="IPR012492">
    <property type="entry name" value="RED_C"/>
</dbReference>
<feature type="compositionally biased region" description="Low complexity" evidence="6">
    <location>
        <begin position="443"/>
        <end position="460"/>
    </location>
</feature>
<dbReference type="InterPro" id="IPR012916">
    <property type="entry name" value="RED_N"/>
</dbReference>
<feature type="region of interest" description="Disordered" evidence="6">
    <location>
        <begin position="356"/>
        <end position="422"/>
    </location>
</feature>
<dbReference type="InterPro" id="IPR039896">
    <property type="entry name" value="Red-like"/>
</dbReference>
<dbReference type="Proteomes" id="UP000792457">
    <property type="component" value="Unassembled WGS sequence"/>
</dbReference>
<dbReference type="EMBL" id="KZ308472">
    <property type="protein sequence ID" value="KAG8230233.1"/>
    <property type="molecule type" value="Genomic_DNA"/>
</dbReference>
<reference evidence="9" key="1">
    <citation type="submission" date="2013-04" db="EMBL/GenBank/DDBJ databases">
        <authorList>
            <person name="Qu J."/>
            <person name="Murali S.C."/>
            <person name="Bandaranaike D."/>
            <person name="Bellair M."/>
            <person name="Blankenburg K."/>
            <person name="Chao H."/>
            <person name="Dinh H."/>
            <person name="Doddapaneni H."/>
            <person name="Downs B."/>
            <person name="Dugan-Rocha S."/>
            <person name="Elkadiri S."/>
            <person name="Gnanaolivu R.D."/>
            <person name="Hernandez B."/>
            <person name="Javaid M."/>
            <person name="Jayaseelan J.C."/>
            <person name="Lee S."/>
            <person name="Li M."/>
            <person name="Ming W."/>
            <person name="Munidasa M."/>
            <person name="Muniz J."/>
            <person name="Nguyen L."/>
            <person name="Ongeri F."/>
            <person name="Osuji N."/>
            <person name="Pu L.-L."/>
            <person name="Puazo M."/>
            <person name="Qu C."/>
            <person name="Quiroz J."/>
            <person name="Raj R."/>
            <person name="Weissenberger G."/>
            <person name="Xin Y."/>
            <person name="Zou X."/>
            <person name="Han Y."/>
            <person name="Richards S."/>
            <person name="Worley K."/>
            <person name="Muzny D."/>
            <person name="Gibbs R."/>
        </authorList>
    </citation>
    <scope>NUCLEOTIDE SEQUENCE</scope>
    <source>
        <strain evidence="9">Sampled in the wild</strain>
    </source>
</reference>
<feature type="compositionally biased region" description="Basic and acidic residues" evidence="6">
    <location>
        <begin position="11"/>
        <end position="30"/>
    </location>
</feature>
<evidence type="ECO:0000313" key="9">
    <source>
        <dbReference type="EMBL" id="KAG8230233.1"/>
    </source>
</evidence>
<evidence type="ECO:0000256" key="2">
    <source>
        <dbReference type="ARBA" id="ARBA00006660"/>
    </source>
</evidence>
<feature type="domain" description="Protein RED C-terminal" evidence="7">
    <location>
        <begin position="472"/>
        <end position="577"/>
    </location>
</feature>
<keyword evidence="3" id="KW-0677">Repeat</keyword>
<evidence type="ECO:0000256" key="4">
    <source>
        <dbReference type="ARBA" id="ARBA00023242"/>
    </source>
</evidence>
<feature type="compositionally biased region" description="Low complexity" evidence="6">
    <location>
        <begin position="41"/>
        <end position="72"/>
    </location>
</feature>
<feature type="region of interest" description="Disordered" evidence="6">
    <location>
        <begin position="1"/>
        <end position="153"/>
    </location>
</feature>
<dbReference type="Pfam" id="PF07808">
    <property type="entry name" value="RED_N"/>
    <property type="match status" value="1"/>
</dbReference>
<evidence type="ECO:0000259" key="8">
    <source>
        <dbReference type="Pfam" id="PF07808"/>
    </source>
</evidence>
<dbReference type="AlphaFoldDB" id="A0A8K0KD63"/>
<feature type="region of interest" description="Disordered" evidence="6">
    <location>
        <begin position="437"/>
        <end position="460"/>
    </location>
</feature>
<keyword evidence="10" id="KW-1185">Reference proteome</keyword>
<comment type="caution">
    <text evidence="9">The sequence shown here is derived from an EMBL/GenBank/DDBJ whole genome shotgun (WGS) entry which is preliminary data.</text>
</comment>
<evidence type="ECO:0000256" key="3">
    <source>
        <dbReference type="ARBA" id="ARBA00022737"/>
    </source>
</evidence>
<name>A0A8K0KD63_LADFU</name>
<dbReference type="GO" id="GO:0005634">
    <property type="term" value="C:nucleus"/>
    <property type="evidence" value="ECO:0007669"/>
    <property type="project" value="UniProtKB-SubCell"/>
</dbReference>
<evidence type="ECO:0000256" key="5">
    <source>
        <dbReference type="SAM" id="Coils"/>
    </source>
</evidence>
<protein>
    <recommendedName>
        <fullName evidence="11">Protein Red</fullName>
    </recommendedName>
</protein>
<sequence length="603" mass="67520">MPENEYNTSVEGRDDVGDRSQRLTNEDFRRLLMTPRASVPSSSSIQHTSSSSTAASQHTSSSTTIPSSFSKSQISPGDRTSVFGDGDEDGGDPEDRAERRRKKKSFYAKLKKQEEDKMAELAKKYRDRARERREGANPDYQSEDPLSAAGGYRAVAPDVKSGMDAAERRRQMIQESKFLGGDMEHTHLVKGLDYALLQKVRSEIQVKEQEEEDEMENLMRNKRERKDAEEEEMQFKTVMGRNIYRAAFKNRGPIERNELFSPGRTAYVIEVDEEGVGAVSGGAYESDIPTTLIRSRADVPSLESAATLTTNDIVINKLAQILSYLRQGTRHSRKGKKKEAKAGILKADDSIYGEIGDYVPGMPKRSGDKERQSYSFSRDKNEKRRTPYFEKPEEAEEALGGGKGGWGASDSDKKSKEEDDERMLGALIKTAQRMGNAMGASLPAGSQGQPGQPPQTKAQQLLSRLAAEPQGYAECYPGLEEMQDAIDDSDDEVDYTKMDLGNKKGPIGRWDFDTQEEYSEYMNSKEALPKAAFQYGVKMADGRRTRKYHREKNEKAELDREWQKIQNIIQKRKGGGSSLTPGTPLIGGGHKMDGEPEFKIPRY</sequence>
<proteinExistence type="inferred from homology"/>
<evidence type="ECO:0000259" key="7">
    <source>
        <dbReference type="Pfam" id="PF07807"/>
    </source>
</evidence>
<dbReference type="OrthoDB" id="3366823at2759"/>
<feature type="compositionally biased region" description="Basic residues" evidence="6">
    <location>
        <begin position="99"/>
        <end position="110"/>
    </location>
</feature>
<evidence type="ECO:0000313" key="10">
    <source>
        <dbReference type="Proteomes" id="UP000792457"/>
    </source>
</evidence>
<dbReference type="Pfam" id="PF07807">
    <property type="entry name" value="RED_C"/>
    <property type="match status" value="1"/>
</dbReference>
<feature type="compositionally biased region" description="Polar residues" evidence="6">
    <location>
        <begin position="1"/>
        <end position="10"/>
    </location>
</feature>
<reference evidence="9" key="2">
    <citation type="submission" date="2017-10" db="EMBL/GenBank/DDBJ databases">
        <title>Ladona fulva Genome sequencing and assembly.</title>
        <authorList>
            <person name="Murali S."/>
            <person name="Richards S."/>
            <person name="Bandaranaike D."/>
            <person name="Bellair M."/>
            <person name="Blankenburg K."/>
            <person name="Chao H."/>
            <person name="Dinh H."/>
            <person name="Doddapaneni H."/>
            <person name="Dugan-Rocha S."/>
            <person name="Elkadiri S."/>
            <person name="Gnanaolivu R."/>
            <person name="Hernandez B."/>
            <person name="Skinner E."/>
            <person name="Javaid M."/>
            <person name="Lee S."/>
            <person name="Li M."/>
            <person name="Ming W."/>
            <person name="Munidasa M."/>
            <person name="Muniz J."/>
            <person name="Nguyen L."/>
            <person name="Hughes D."/>
            <person name="Osuji N."/>
            <person name="Pu L.-L."/>
            <person name="Puazo M."/>
            <person name="Qu C."/>
            <person name="Quiroz J."/>
            <person name="Raj R."/>
            <person name="Weissenberger G."/>
            <person name="Xin Y."/>
            <person name="Zou X."/>
            <person name="Han Y."/>
            <person name="Worley K."/>
            <person name="Muzny D."/>
            <person name="Gibbs R."/>
        </authorList>
    </citation>
    <scope>NUCLEOTIDE SEQUENCE</scope>
    <source>
        <strain evidence="9">Sampled in the wild</strain>
    </source>
</reference>
<keyword evidence="4" id="KW-0539">Nucleus</keyword>
<evidence type="ECO:0000256" key="1">
    <source>
        <dbReference type="ARBA" id="ARBA00004123"/>
    </source>
</evidence>
<dbReference type="PANTHER" id="PTHR12765">
    <property type="entry name" value="RED PROTEIN IK FACTOR CYTOKINE IK"/>
    <property type="match status" value="1"/>
</dbReference>
<feature type="coiled-coil region" evidence="5">
    <location>
        <begin position="197"/>
        <end position="232"/>
    </location>
</feature>
<accession>A0A8K0KD63</accession>
<feature type="domain" description="RED-like N-terminal" evidence="8">
    <location>
        <begin position="102"/>
        <end position="338"/>
    </location>
</feature>
<feature type="compositionally biased region" description="Basic and acidic residues" evidence="6">
    <location>
        <begin position="111"/>
        <end position="136"/>
    </location>
</feature>
<feature type="compositionally biased region" description="Basic and acidic residues" evidence="6">
    <location>
        <begin position="590"/>
        <end position="603"/>
    </location>
</feature>
<evidence type="ECO:0008006" key="11">
    <source>
        <dbReference type="Google" id="ProtNLM"/>
    </source>
</evidence>
<organism evidence="9 10">
    <name type="scientific">Ladona fulva</name>
    <name type="common">Scarce chaser dragonfly</name>
    <name type="synonym">Libellula fulva</name>
    <dbReference type="NCBI Taxonomy" id="123851"/>
    <lineage>
        <taxon>Eukaryota</taxon>
        <taxon>Metazoa</taxon>
        <taxon>Ecdysozoa</taxon>
        <taxon>Arthropoda</taxon>
        <taxon>Hexapoda</taxon>
        <taxon>Insecta</taxon>
        <taxon>Pterygota</taxon>
        <taxon>Palaeoptera</taxon>
        <taxon>Odonata</taxon>
        <taxon>Epiprocta</taxon>
        <taxon>Anisoptera</taxon>
        <taxon>Libelluloidea</taxon>
        <taxon>Libellulidae</taxon>
        <taxon>Ladona</taxon>
    </lineage>
</organism>
<feature type="region of interest" description="Disordered" evidence="6">
    <location>
        <begin position="569"/>
        <end position="603"/>
    </location>
</feature>
<gene>
    <name evidence="9" type="ORF">J437_LFUL010861</name>
</gene>